<feature type="transmembrane region" description="Helical" evidence="8">
    <location>
        <begin position="43"/>
        <end position="62"/>
    </location>
</feature>
<keyword evidence="7 8" id="KW-0472">Membrane</keyword>
<evidence type="ECO:0000313" key="9">
    <source>
        <dbReference type="EMBL" id="SDL31087.1"/>
    </source>
</evidence>
<dbReference type="EMBL" id="FNGW01000001">
    <property type="protein sequence ID" value="SDL31087.1"/>
    <property type="molecule type" value="Genomic_DNA"/>
</dbReference>
<comment type="similarity">
    <text evidence="2">Belongs to the autoinducer-2 exporter (AI-2E) (TC 2.A.86) family.</text>
</comment>
<evidence type="ECO:0000256" key="8">
    <source>
        <dbReference type="SAM" id="Phobius"/>
    </source>
</evidence>
<feature type="transmembrane region" description="Helical" evidence="8">
    <location>
        <begin position="274"/>
        <end position="291"/>
    </location>
</feature>
<feature type="transmembrane region" description="Helical" evidence="8">
    <location>
        <begin position="175"/>
        <end position="194"/>
    </location>
</feature>
<dbReference type="InterPro" id="IPR002549">
    <property type="entry name" value="AI-2E-like"/>
</dbReference>
<dbReference type="PANTHER" id="PTHR21716">
    <property type="entry name" value="TRANSMEMBRANE PROTEIN"/>
    <property type="match status" value="1"/>
</dbReference>
<evidence type="ECO:0000256" key="2">
    <source>
        <dbReference type="ARBA" id="ARBA00009773"/>
    </source>
</evidence>
<name>A0A1G9J0Q5_9FIRM</name>
<dbReference type="Proteomes" id="UP000199068">
    <property type="component" value="Unassembled WGS sequence"/>
</dbReference>
<sequence>MEKIKNEMLKSIRYIIPIVLTFIGILILKHFSQIVGFIGNNISTLSSVLTPFFIGFIIAYILNQPMKELESRFKLKRGLSVALIYGVVACIIVFAWLFIVPVIQSNINDLYSSIPQGIQQIESLINDISSGLKFSIDNPEAKTQINEFIKNVLVPLSTSTATIISEVVINLMSVVVSYTVNIFLGIVISIYLLLSKEKAIDIVNIISKKLLKNNYNKIKEFVNVLDNNIGVYIVAKAIDSTIYGVICTIILYLVGSKYALFLGIIAAITNMIPFFGPIIGTIVAVIINLFFSFEKALIVLVVMIIVQQLESAILEPYFVGKQVGVPPIFTILAVTLAGKYTGFIGILLSVPVTGVLLMYANRFIEKERNKSIEDNVA</sequence>
<dbReference type="PANTHER" id="PTHR21716:SF53">
    <property type="entry name" value="PERMEASE PERM-RELATED"/>
    <property type="match status" value="1"/>
</dbReference>
<feature type="transmembrane region" description="Helical" evidence="8">
    <location>
        <begin position="242"/>
        <end position="268"/>
    </location>
</feature>
<evidence type="ECO:0000256" key="4">
    <source>
        <dbReference type="ARBA" id="ARBA00022475"/>
    </source>
</evidence>
<feature type="transmembrane region" description="Helical" evidence="8">
    <location>
        <begin position="12"/>
        <end position="31"/>
    </location>
</feature>
<evidence type="ECO:0000256" key="3">
    <source>
        <dbReference type="ARBA" id="ARBA00022448"/>
    </source>
</evidence>
<keyword evidence="5 8" id="KW-0812">Transmembrane</keyword>
<evidence type="ECO:0000313" key="10">
    <source>
        <dbReference type="Proteomes" id="UP000199068"/>
    </source>
</evidence>
<reference evidence="9 10" key="1">
    <citation type="submission" date="2016-10" db="EMBL/GenBank/DDBJ databases">
        <authorList>
            <person name="de Groot N.N."/>
        </authorList>
    </citation>
    <scope>NUCLEOTIDE SEQUENCE [LARGE SCALE GENOMIC DNA]</scope>
    <source>
        <strain evidence="9 10">DSM 797</strain>
    </source>
</reference>
<evidence type="ECO:0000256" key="6">
    <source>
        <dbReference type="ARBA" id="ARBA00022989"/>
    </source>
</evidence>
<dbReference type="GO" id="GO:0055085">
    <property type="term" value="P:transmembrane transport"/>
    <property type="evidence" value="ECO:0007669"/>
    <property type="project" value="TreeGrafter"/>
</dbReference>
<organism evidence="9 10">
    <name type="scientific">Romboutsia lituseburensis DSM 797</name>
    <dbReference type="NCBI Taxonomy" id="1121325"/>
    <lineage>
        <taxon>Bacteria</taxon>
        <taxon>Bacillati</taxon>
        <taxon>Bacillota</taxon>
        <taxon>Clostridia</taxon>
        <taxon>Peptostreptococcales</taxon>
        <taxon>Peptostreptococcaceae</taxon>
        <taxon>Romboutsia</taxon>
    </lineage>
</organism>
<accession>A0A1G9J0Q5</accession>
<keyword evidence="10" id="KW-1185">Reference proteome</keyword>
<dbReference type="GO" id="GO:0005886">
    <property type="term" value="C:plasma membrane"/>
    <property type="evidence" value="ECO:0007669"/>
    <property type="project" value="UniProtKB-SubCell"/>
</dbReference>
<proteinExistence type="inferred from homology"/>
<dbReference type="Pfam" id="PF01594">
    <property type="entry name" value="AI-2E_transport"/>
    <property type="match status" value="1"/>
</dbReference>
<feature type="transmembrane region" description="Helical" evidence="8">
    <location>
        <begin position="298"/>
        <end position="320"/>
    </location>
</feature>
<feature type="transmembrane region" description="Helical" evidence="8">
    <location>
        <begin position="82"/>
        <end position="103"/>
    </location>
</feature>
<dbReference type="RefSeq" id="WP_092722444.1">
    <property type="nucleotide sequence ID" value="NZ_FNGW01000001.1"/>
</dbReference>
<evidence type="ECO:0000256" key="5">
    <source>
        <dbReference type="ARBA" id="ARBA00022692"/>
    </source>
</evidence>
<keyword evidence="6 8" id="KW-1133">Transmembrane helix</keyword>
<keyword evidence="4" id="KW-1003">Cell membrane</keyword>
<gene>
    <name evidence="9" type="ORF">SAMN04515677_101460</name>
</gene>
<evidence type="ECO:0000256" key="1">
    <source>
        <dbReference type="ARBA" id="ARBA00004651"/>
    </source>
</evidence>
<feature type="transmembrane region" description="Helical" evidence="8">
    <location>
        <begin position="340"/>
        <end position="360"/>
    </location>
</feature>
<evidence type="ECO:0000256" key="7">
    <source>
        <dbReference type="ARBA" id="ARBA00023136"/>
    </source>
</evidence>
<dbReference type="STRING" id="1121325.SAMN04515677_101460"/>
<dbReference type="AlphaFoldDB" id="A0A1G9J0Q5"/>
<keyword evidence="3" id="KW-0813">Transport</keyword>
<protein>
    <submittedName>
        <fullName evidence="9">Predicted PurR-regulated permease PerM</fullName>
    </submittedName>
</protein>
<comment type="subcellular location">
    <subcellularLocation>
        <location evidence="1">Cell membrane</location>
        <topology evidence="1">Multi-pass membrane protein</topology>
    </subcellularLocation>
</comment>